<sequence length="202" mass="22131">MDDRTLDAEATALVDSLRRGETIDEAPDALVRRLYADLRDLAGRQRRRWVGNETLNTTALVHEAYIKLAGGDLKAESRAHLLAIASRAMRQVLVNYAEGRNAQKRGGGVHDLALDDVAGVPDGNLLSPSQADDIRALEAALSKLEAFDARGARIVECRFFGGMTEAETAAALGISESTVTRGWRAARAWLYTHMERDFPSRI</sequence>
<dbReference type="InterPro" id="IPR053812">
    <property type="entry name" value="HTH_Sigma70_ECF-like"/>
</dbReference>
<dbReference type="Proteomes" id="UP000216446">
    <property type="component" value="Unassembled WGS sequence"/>
</dbReference>
<dbReference type="InterPro" id="IPR036388">
    <property type="entry name" value="WH-like_DNA-bd_sf"/>
</dbReference>
<dbReference type="EMBL" id="MQWB01000001">
    <property type="protein sequence ID" value="OZC01744.1"/>
    <property type="molecule type" value="Genomic_DNA"/>
</dbReference>
<comment type="caution">
    <text evidence="5">The sequence shown here is derived from an EMBL/GenBank/DDBJ whole genome shotgun (WGS) entry which is preliminary data.</text>
</comment>
<keyword evidence="6" id="KW-1185">Reference proteome</keyword>
<evidence type="ECO:0000313" key="5">
    <source>
        <dbReference type="EMBL" id="OZC01744.1"/>
    </source>
</evidence>
<evidence type="ECO:0000256" key="3">
    <source>
        <dbReference type="ARBA" id="ARBA00023163"/>
    </source>
</evidence>
<evidence type="ECO:0000256" key="1">
    <source>
        <dbReference type="ARBA" id="ARBA00023015"/>
    </source>
</evidence>
<dbReference type="SUPFAM" id="SSF88659">
    <property type="entry name" value="Sigma3 and sigma4 domains of RNA polymerase sigma factors"/>
    <property type="match status" value="1"/>
</dbReference>
<proteinExistence type="predicted"/>
<keyword evidence="1" id="KW-0805">Transcription regulation</keyword>
<dbReference type="PANTHER" id="PTHR43133">
    <property type="entry name" value="RNA POLYMERASE ECF-TYPE SIGMA FACTO"/>
    <property type="match status" value="1"/>
</dbReference>
<feature type="domain" description="RNA polymerase sigma-70 ECF-like HTH" evidence="4">
    <location>
        <begin position="9"/>
        <end position="195"/>
    </location>
</feature>
<evidence type="ECO:0000256" key="2">
    <source>
        <dbReference type="ARBA" id="ARBA00023082"/>
    </source>
</evidence>
<evidence type="ECO:0000313" key="6">
    <source>
        <dbReference type="Proteomes" id="UP000216446"/>
    </source>
</evidence>
<dbReference type="AlphaFoldDB" id="A0A259TVZ0"/>
<dbReference type="InterPro" id="IPR039425">
    <property type="entry name" value="RNA_pol_sigma-70-like"/>
</dbReference>
<keyword evidence="3" id="KW-0804">Transcription</keyword>
<dbReference type="Pfam" id="PF07638">
    <property type="entry name" value="Sigma70_ECF"/>
    <property type="match status" value="1"/>
</dbReference>
<name>A0A259TVZ0_9BACT</name>
<keyword evidence="2" id="KW-0731">Sigma factor</keyword>
<dbReference type="PANTHER" id="PTHR43133:SF39">
    <property type="entry name" value="SIMILAR TO RNA POLYMERASE SIGMA-E FACTOR"/>
    <property type="match status" value="1"/>
</dbReference>
<evidence type="ECO:0000259" key="4">
    <source>
        <dbReference type="Pfam" id="PF07638"/>
    </source>
</evidence>
<dbReference type="OrthoDB" id="128473at2"/>
<accession>A0A259TVZ0</accession>
<dbReference type="InterPro" id="IPR013324">
    <property type="entry name" value="RNA_pol_sigma_r3/r4-like"/>
</dbReference>
<dbReference type="GO" id="GO:0016987">
    <property type="term" value="F:sigma factor activity"/>
    <property type="evidence" value="ECO:0007669"/>
    <property type="project" value="UniProtKB-KW"/>
</dbReference>
<dbReference type="Gene3D" id="1.10.10.10">
    <property type="entry name" value="Winged helix-like DNA-binding domain superfamily/Winged helix DNA-binding domain"/>
    <property type="match status" value="1"/>
</dbReference>
<reference evidence="5 6" key="1">
    <citation type="submission" date="2016-11" db="EMBL/GenBank/DDBJ databases">
        <title>Study of marine rhodopsin-containing bacteria.</title>
        <authorList>
            <person name="Yoshizawa S."/>
            <person name="Kumagai Y."/>
            <person name="Kogure K."/>
        </authorList>
    </citation>
    <scope>NUCLEOTIDE SEQUENCE [LARGE SCALE GENOMIC DNA]</scope>
    <source>
        <strain evidence="5 6">SG-29</strain>
    </source>
</reference>
<organism evidence="5 6">
    <name type="scientific">Rubricoccus marinus</name>
    <dbReference type="NCBI Taxonomy" id="716817"/>
    <lineage>
        <taxon>Bacteria</taxon>
        <taxon>Pseudomonadati</taxon>
        <taxon>Rhodothermota</taxon>
        <taxon>Rhodothermia</taxon>
        <taxon>Rhodothermales</taxon>
        <taxon>Rubricoccaceae</taxon>
        <taxon>Rubricoccus</taxon>
    </lineage>
</organism>
<protein>
    <recommendedName>
        <fullName evidence="4">RNA polymerase sigma-70 ECF-like HTH domain-containing protein</fullName>
    </recommendedName>
</protein>
<dbReference type="NCBIfam" id="TIGR02999">
    <property type="entry name" value="Sig-70_X6"/>
    <property type="match status" value="1"/>
</dbReference>
<gene>
    <name evidence="5" type="ORF">BSZ36_01330</name>
</gene>
<dbReference type="InParanoid" id="A0A259TVZ0"/>
<dbReference type="InterPro" id="IPR011517">
    <property type="entry name" value="RNA_pol_sigma70_ECF-like"/>
</dbReference>
<dbReference type="RefSeq" id="WP_094545363.1">
    <property type="nucleotide sequence ID" value="NZ_MQWB01000001.1"/>
</dbReference>